<comment type="caution">
    <text evidence="3">The sequence shown here is derived from an EMBL/GenBank/DDBJ whole genome shotgun (WGS) entry which is preliminary data.</text>
</comment>
<evidence type="ECO:0000259" key="2">
    <source>
        <dbReference type="PROSITE" id="PS50887"/>
    </source>
</evidence>
<feature type="domain" description="GGDEF" evidence="2">
    <location>
        <begin position="93"/>
        <end position="228"/>
    </location>
</feature>
<dbReference type="EMBL" id="JADEWN010000052">
    <property type="protein sequence ID" value="MBE9192334.1"/>
    <property type="molecule type" value="Genomic_DNA"/>
</dbReference>
<organism evidence="3 4">
    <name type="scientific">Gloeocapsopsis crepidinum LEGE 06123</name>
    <dbReference type="NCBI Taxonomy" id="588587"/>
    <lineage>
        <taxon>Bacteria</taxon>
        <taxon>Bacillati</taxon>
        <taxon>Cyanobacteriota</taxon>
        <taxon>Cyanophyceae</taxon>
        <taxon>Oscillatoriophycideae</taxon>
        <taxon>Chroococcales</taxon>
        <taxon>Chroococcaceae</taxon>
        <taxon>Gloeocapsopsis</taxon>
    </lineage>
</organism>
<dbReference type="InterPro" id="IPR043128">
    <property type="entry name" value="Rev_trsase/Diguanyl_cyclase"/>
</dbReference>
<dbReference type="SMART" id="SM00267">
    <property type="entry name" value="GGDEF"/>
    <property type="match status" value="1"/>
</dbReference>
<protein>
    <submittedName>
        <fullName evidence="3">Diguanylate cyclase</fullName>
    </submittedName>
</protein>
<accession>A0ABR9UVN2</accession>
<gene>
    <name evidence="3" type="ORF">IQ230_18660</name>
</gene>
<sequence length="236" mass="26764">MHIERLKQELEELKQEKTDLEILLETNNEHLDVVELELHREISDRLKAEVALQEVNRRLQNLSCVDSLTQIANRRQFDQAIAQEWWRMAREKQPLTLIFCDVDYFKTYNDHYGHQAGDHCLKQVAQIISATLERPGDLVARYGGEEFAVILPNTEAEGAIKVAQKIQMQLRNSQLVHAGSVISDYVTMSLGIASTIPTSDSEPVALMAKADKALYQPKTKDAIALFLQTLPTNLTP</sequence>
<dbReference type="PANTHER" id="PTHR45138">
    <property type="entry name" value="REGULATORY COMPONENTS OF SENSORY TRANSDUCTION SYSTEM"/>
    <property type="match status" value="1"/>
</dbReference>
<dbReference type="SUPFAM" id="SSF55073">
    <property type="entry name" value="Nucleotide cyclase"/>
    <property type="match status" value="1"/>
</dbReference>
<evidence type="ECO:0000256" key="1">
    <source>
        <dbReference type="SAM" id="Coils"/>
    </source>
</evidence>
<dbReference type="InterPro" id="IPR000160">
    <property type="entry name" value="GGDEF_dom"/>
</dbReference>
<reference evidence="3 4" key="1">
    <citation type="submission" date="2020-10" db="EMBL/GenBank/DDBJ databases">
        <authorList>
            <person name="Castelo-Branco R."/>
            <person name="Eusebio N."/>
            <person name="Adriana R."/>
            <person name="Vieira A."/>
            <person name="Brugerolle De Fraissinette N."/>
            <person name="Rezende De Castro R."/>
            <person name="Schneider M.P."/>
            <person name="Vasconcelos V."/>
            <person name="Leao P.N."/>
        </authorList>
    </citation>
    <scope>NUCLEOTIDE SEQUENCE [LARGE SCALE GENOMIC DNA]</scope>
    <source>
        <strain evidence="3 4">LEGE 06123</strain>
    </source>
</reference>
<dbReference type="InterPro" id="IPR029787">
    <property type="entry name" value="Nucleotide_cyclase"/>
</dbReference>
<dbReference type="Proteomes" id="UP000651156">
    <property type="component" value="Unassembled WGS sequence"/>
</dbReference>
<evidence type="ECO:0000313" key="4">
    <source>
        <dbReference type="Proteomes" id="UP000651156"/>
    </source>
</evidence>
<dbReference type="Gene3D" id="3.30.70.270">
    <property type="match status" value="1"/>
</dbReference>
<dbReference type="PANTHER" id="PTHR45138:SF9">
    <property type="entry name" value="DIGUANYLATE CYCLASE DGCM-RELATED"/>
    <property type="match status" value="1"/>
</dbReference>
<evidence type="ECO:0000313" key="3">
    <source>
        <dbReference type="EMBL" id="MBE9192334.1"/>
    </source>
</evidence>
<keyword evidence="1" id="KW-0175">Coiled coil</keyword>
<dbReference type="InterPro" id="IPR050469">
    <property type="entry name" value="Diguanylate_Cyclase"/>
</dbReference>
<dbReference type="Pfam" id="PF00990">
    <property type="entry name" value="GGDEF"/>
    <property type="match status" value="1"/>
</dbReference>
<dbReference type="CDD" id="cd01949">
    <property type="entry name" value="GGDEF"/>
    <property type="match status" value="1"/>
</dbReference>
<dbReference type="NCBIfam" id="TIGR00254">
    <property type="entry name" value="GGDEF"/>
    <property type="match status" value="1"/>
</dbReference>
<dbReference type="PROSITE" id="PS50887">
    <property type="entry name" value="GGDEF"/>
    <property type="match status" value="1"/>
</dbReference>
<proteinExistence type="predicted"/>
<name>A0ABR9UVN2_9CHRO</name>
<feature type="coiled-coil region" evidence="1">
    <location>
        <begin position="3"/>
        <end position="30"/>
    </location>
</feature>
<keyword evidence="4" id="KW-1185">Reference proteome</keyword>